<reference evidence="2 3" key="1">
    <citation type="submission" date="2019-06" db="EMBL/GenBank/DDBJ databases">
        <title>Sequencing the genomes of 1000 actinobacteria strains.</title>
        <authorList>
            <person name="Klenk H.-P."/>
        </authorList>
    </citation>
    <scope>NUCLEOTIDE SEQUENCE [LARGE SCALE GENOMIC DNA]</scope>
    <source>
        <strain evidence="2 3">DSM 41649</strain>
    </source>
</reference>
<dbReference type="InterPro" id="IPR000073">
    <property type="entry name" value="AB_hydrolase_1"/>
</dbReference>
<dbReference type="EMBL" id="VIVR01000001">
    <property type="protein sequence ID" value="TWE15313.1"/>
    <property type="molecule type" value="Genomic_DNA"/>
</dbReference>
<dbReference type="Pfam" id="PF00561">
    <property type="entry name" value="Abhydrolase_1"/>
    <property type="match status" value="1"/>
</dbReference>
<comment type="caution">
    <text evidence="2">The sequence shown here is derived from an EMBL/GenBank/DDBJ whole genome shotgun (WGS) entry which is preliminary data.</text>
</comment>
<gene>
    <name evidence="2" type="ORF">FB465_0203</name>
</gene>
<proteinExistence type="predicted"/>
<feature type="domain" description="AB hydrolase-1" evidence="1">
    <location>
        <begin position="3"/>
        <end position="53"/>
    </location>
</feature>
<dbReference type="InterPro" id="IPR029058">
    <property type="entry name" value="AB_hydrolase_fold"/>
</dbReference>
<dbReference type="SUPFAM" id="SSF53474">
    <property type="entry name" value="alpha/beta-Hydrolases"/>
    <property type="match status" value="1"/>
</dbReference>
<dbReference type="Gene3D" id="3.40.50.1820">
    <property type="entry name" value="alpha/beta hydrolase"/>
    <property type="match status" value="1"/>
</dbReference>
<keyword evidence="3" id="KW-1185">Reference proteome</keyword>
<evidence type="ECO:0000313" key="3">
    <source>
        <dbReference type="Proteomes" id="UP000318416"/>
    </source>
</evidence>
<evidence type="ECO:0000313" key="2">
    <source>
        <dbReference type="EMBL" id="TWE15313.1"/>
    </source>
</evidence>
<sequence>MIEHAGGEPVDLVGFSLGSVVAAGVAATRPELVRSLVLVAPWPHRDEYMRNLFTVWRRLGDFGNAEAFGRFAAVTGFSGPFLDALGTGGVDQLAANMSLTQGILRHLEPDLRVDIRELAPQIRARMVGRRRYSGDLSCVQVLRPRTGSLRGVRGGVE</sequence>
<name>A0A561EIB0_9ACTN</name>
<protein>
    <recommendedName>
        <fullName evidence="1">AB hydrolase-1 domain-containing protein</fullName>
    </recommendedName>
</protein>
<dbReference type="Proteomes" id="UP000318416">
    <property type="component" value="Unassembled WGS sequence"/>
</dbReference>
<dbReference type="AlphaFoldDB" id="A0A561EIB0"/>
<accession>A0A561EIB0</accession>
<evidence type="ECO:0000259" key="1">
    <source>
        <dbReference type="Pfam" id="PF00561"/>
    </source>
</evidence>
<organism evidence="2 3">
    <name type="scientific">Kitasatospora atroaurantiaca</name>
    <dbReference type="NCBI Taxonomy" id="285545"/>
    <lineage>
        <taxon>Bacteria</taxon>
        <taxon>Bacillati</taxon>
        <taxon>Actinomycetota</taxon>
        <taxon>Actinomycetes</taxon>
        <taxon>Kitasatosporales</taxon>
        <taxon>Streptomycetaceae</taxon>
        <taxon>Kitasatospora</taxon>
    </lineage>
</organism>
<dbReference type="GO" id="GO:0003824">
    <property type="term" value="F:catalytic activity"/>
    <property type="evidence" value="ECO:0007669"/>
    <property type="project" value="UniProtKB-ARBA"/>
</dbReference>